<keyword evidence="11 14" id="KW-0472">Membrane</keyword>
<evidence type="ECO:0000313" key="17">
    <source>
        <dbReference type="Proteomes" id="UP000238350"/>
    </source>
</evidence>
<comment type="similarity">
    <text evidence="3 14">Belongs to the glycosyltransferase 39 family.</text>
</comment>
<comment type="subcellular location">
    <subcellularLocation>
        <location evidence="1 14">Endoplasmic reticulum membrane</location>
        <topology evidence="1 14">Multi-pass membrane protein</topology>
    </subcellularLocation>
</comment>
<feature type="transmembrane region" description="Helical" evidence="14">
    <location>
        <begin position="269"/>
        <end position="286"/>
    </location>
</feature>
<dbReference type="GO" id="GO:0004169">
    <property type="term" value="F:dolichyl-phosphate-mannose-protein mannosyltransferase activity"/>
    <property type="evidence" value="ECO:0007669"/>
    <property type="project" value="UniProtKB-UniRule"/>
</dbReference>
<evidence type="ECO:0000259" key="15">
    <source>
        <dbReference type="PROSITE" id="PS50919"/>
    </source>
</evidence>
<keyword evidence="10 14" id="KW-1133">Transmembrane helix</keyword>
<evidence type="ECO:0000256" key="12">
    <source>
        <dbReference type="ARBA" id="ARBA00045085"/>
    </source>
</evidence>
<comment type="catalytic activity">
    <reaction evidence="13 14">
        <text>a di-trans,poly-cis-dolichyl beta-D-mannosyl phosphate + L-seryl-[protein] = 3-O-(alpha-D-mannosyl)-L-seryl-[protein] + a di-trans,poly-cis-dolichyl phosphate + H(+)</text>
        <dbReference type="Rhea" id="RHEA:17377"/>
        <dbReference type="Rhea" id="RHEA-COMP:9863"/>
        <dbReference type="Rhea" id="RHEA-COMP:13546"/>
        <dbReference type="Rhea" id="RHEA-COMP:19498"/>
        <dbReference type="Rhea" id="RHEA-COMP:19501"/>
        <dbReference type="ChEBI" id="CHEBI:15378"/>
        <dbReference type="ChEBI" id="CHEBI:29999"/>
        <dbReference type="ChEBI" id="CHEBI:57683"/>
        <dbReference type="ChEBI" id="CHEBI:58211"/>
        <dbReference type="ChEBI" id="CHEBI:137321"/>
        <dbReference type="EC" id="2.4.1.109"/>
    </reaction>
</comment>
<evidence type="ECO:0000256" key="10">
    <source>
        <dbReference type="ARBA" id="ARBA00022989"/>
    </source>
</evidence>
<dbReference type="UniPathway" id="UPA00378"/>
<evidence type="ECO:0000256" key="8">
    <source>
        <dbReference type="ARBA" id="ARBA00022737"/>
    </source>
</evidence>
<dbReference type="PANTHER" id="PTHR10050:SF51">
    <property type="entry name" value="PROTEIN O-MANNOSYL-TRANSFERASE 1"/>
    <property type="match status" value="1"/>
</dbReference>
<evidence type="ECO:0000256" key="11">
    <source>
        <dbReference type="ARBA" id="ARBA00023136"/>
    </source>
</evidence>
<dbReference type="PROSITE" id="PS50919">
    <property type="entry name" value="MIR"/>
    <property type="match status" value="2"/>
</dbReference>
<dbReference type="InterPro" id="IPR016093">
    <property type="entry name" value="MIR_motif"/>
</dbReference>
<proteinExistence type="inferred from homology"/>
<dbReference type="EC" id="2.4.1.109" evidence="4 14"/>
<keyword evidence="9 14" id="KW-0256">Endoplasmic reticulum</keyword>
<dbReference type="STRING" id="45607.A0A2T0FPB8"/>
<evidence type="ECO:0000256" key="7">
    <source>
        <dbReference type="ARBA" id="ARBA00022692"/>
    </source>
</evidence>
<feature type="transmembrane region" description="Helical" evidence="14">
    <location>
        <begin position="589"/>
        <end position="608"/>
    </location>
</feature>
<feature type="transmembrane region" description="Helical" evidence="14">
    <location>
        <begin position="692"/>
        <end position="712"/>
    </location>
</feature>
<dbReference type="EMBL" id="NDIQ01000022">
    <property type="protein sequence ID" value="PRT56827.1"/>
    <property type="molecule type" value="Genomic_DNA"/>
</dbReference>
<feature type="domain" description="MIR" evidence="15">
    <location>
        <begin position="388"/>
        <end position="447"/>
    </location>
</feature>
<gene>
    <name evidence="16" type="ORF">B9G98_04447</name>
</gene>
<dbReference type="PANTHER" id="PTHR10050">
    <property type="entry name" value="DOLICHYL-PHOSPHATE-MANNOSE--PROTEIN MANNOSYLTRANSFERASE"/>
    <property type="match status" value="1"/>
</dbReference>
<feature type="transmembrane region" description="Helical" evidence="14">
    <location>
        <begin position="628"/>
        <end position="647"/>
    </location>
</feature>
<feature type="transmembrane region" description="Helical" evidence="14">
    <location>
        <begin position="127"/>
        <end position="145"/>
    </location>
</feature>
<dbReference type="RefSeq" id="XP_024666772.1">
    <property type="nucleotide sequence ID" value="XM_024811004.1"/>
</dbReference>
<comment type="pathway">
    <text evidence="2 14">Protein modification; protein glycosylation.</text>
</comment>
<dbReference type="GeneID" id="36518195"/>
<keyword evidence="8" id="KW-0677">Repeat</keyword>
<dbReference type="SUPFAM" id="SSF82109">
    <property type="entry name" value="MIR domain"/>
    <property type="match status" value="1"/>
</dbReference>
<dbReference type="SMART" id="SM00472">
    <property type="entry name" value="MIR"/>
    <property type="match status" value="3"/>
</dbReference>
<comment type="catalytic activity">
    <reaction evidence="12 14">
        <text>a di-trans,poly-cis-dolichyl beta-D-mannosyl phosphate + L-threonyl-[protein] = 3-O-(alpha-D-mannosyl)-L-threonyl-[protein] + a di-trans,poly-cis-dolichyl phosphate + H(+)</text>
        <dbReference type="Rhea" id="RHEA:53396"/>
        <dbReference type="Rhea" id="RHEA-COMP:11060"/>
        <dbReference type="Rhea" id="RHEA-COMP:13547"/>
        <dbReference type="Rhea" id="RHEA-COMP:19498"/>
        <dbReference type="Rhea" id="RHEA-COMP:19501"/>
        <dbReference type="ChEBI" id="CHEBI:15378"/>
        <dbReference type="ChEBI" id="CHEBI:30013"/>
        <dbReference type="ChEBI" id="CHEBI:57683"/>
        <dbReference type="ChEBI" id="CHEBI:58211"/>
        <dbReference type="ChEBI" id="CHEBI:137323"/>
        <dbReference type="EC" id="2.4.1.109"/>
    </reaction>
</comment>
<evidence type="ECO:0000256" key="6">
    <source>
        <dbReference type="ARBA" id="ARBA00022679"/>
    </source>
</evidence>
<dbReference type="InterPro" id="IPR036300">
    <property type="entry name" value="MIR_dom_sf"/>
</dbReference>
<keyword evidence="6 14" id="KW-0808">Transferase</keyword>
<sequence length="739" mass="85752">MVVKERRTRKKTDEVVAVGKTPAPVVHQSAKQVASSSNYVFLIAKLIVTAISFVTRFHKLEFPNEVVFDEVHFGKFASHYLERKYFFDLHPPFAKLLLAFVGWMNNYNGAFKFENIGMVYPEDVPYVAYRLVSAWQGALVVPLVFSIMEQTGFSVAACTLSSLVVALDNAQILHSRLILLDSTLVFTFILSLYFYIRFLKSWRKPFTWGWTIWLALTGLSLSLVMSTKYVGLFAFLSVGSSVVCDLWRIADIRNGNSMRTVFRHFRTRAFYLILLPFFYFLIWFYIHFKVLTFSGPGDSFMSRRFQSTLAENPLTQQALEVHFYDRITIKSTANPSVFLHSHPDHYPRQYPDNRISSAGQQVTGYTHDDINNIWQLLPENDIPEAHRGRMPFVGRQAVRLYHPSTDSYLLTHDVASPNYSAYQEVTTVTGDEAVQRYNETLWDLEFVENPTGQAYTKVTTFRIRHPNTNAYLRQSDKTLPDWGFNQVDIHAPRNTDFGSSQIWTFDDIIDLEDRESRIPERDEESAGFGSMPFLFKYAELQDHMFRSNNNLVQDHPYNSWPKSWPLLRRGVSYWTKDQTKSQIYLMGNYFGWYLELVALMTFIVSVVADQLLQLRGIELFSVRARRKLYKTVSWFFGAWAFHYLPFFTMHRQLFLHHYLPAHVIASFVVGGMADIIFLQQETSESPRTVNKYMKVFTALTSIGMLLTFFWVAPLTYGWPLTPEQVRARQIGAVALHFNR</sequence>
<dbReference type="InterPro" id="IPR027005">
    <property type="entry name" value="PMT-like"/>
</dbReference>
<dbReference type="InterPro" id="IPR032421">
    <property type="entry name" value="PMT_4TMC"/>
</dbReference>
<comment type="function">
    <text evidence="14">Transfers mannose from Dol-P-mannose to Ser or Thr residues on proteins.</text>
</comment>
<name>A0A2T0FPB8_9ASCO</name>
<keyword evidence="7 14" id="KW-0812">Transmembrane</keyword>
<dbReference type="InterPro" id="IPR003342">
    <property type="entry name" value="ArnT-like_N"/>
</dbReference>
<dbReference type="AlphaFoldDB" id="A0A2T0FPB8"/>
<evidence type="ECO:0000256" key="13">
    <source>
        <dbReference type="ARBA" id="ARBA00045102"/>
    </source>
</evidence>
<accession>A0A2T0FPB8</accession>
<evidence type="ECO:0000256" key="4">
    <source>
        <dbReference type="ARBA" id="ARBA00012839"/>
    </source>
</evidence>
<evidence type="ECO:0000256" key="14">
    <source>
        <dbReference type="RuleBase" id="RU367007"/>
    </source>
</evidence>
<dbReference type="Proteomes" id="UP000238350">
    <property type="component" value="Unassembled WGS sequence"/>
</dbReference>
<dbReference type="Pfam" id="PF02815">
    <property type="entry name" value="MIR"/>
    <property type="match status" value="1"/>
</dbReference>
<feature type="transmembrane region" description="Helical" evidence="14">
    <location>
        <begin position="178"/>
        <end position="196"/>
    </location>
</feature>
<evidence type="ECO:0000256" key="9">
    <source>
        <dbReference type="ARBA" id="ARBA00022824"/>
    </source>
</evidence>
<dbReference type="Pfam" id="PF02366">
    <property type="entry name" value="PMT"/>
    <property type="match status" value="1"/>
</dbReference>
<evidence type="ECO:0000313" key="16">
    <source>
        <dbReference type="EMBL" id="PRT56827.1"/>
    </source>
</evidence>
<keyword evidence="17" id="KW-1185">Reference proteome</keyword>
<organism evidence="16 17">
    <name type="scientific">Wickerhamiella sorbophila</name>
    <dbReference type="NCBI Taxonomy" id="45607"/>
    <lineage>
        <taxon>Eukaryota</taxon>
        <taxon>Fungi</taxon>
        <taxon>Dikarya</taxon>
        <taxon>Ascomycota</taxon>
        <taxon>Saccharomycotina</taxon>
        <taxon>Dipodascomycetes</taxon>
        <taxon>Dipodascales</taxon>
        <taxon>Trichomonascaceae</taxon>
        <taxon>Wickerhamiella</taxon>
    </lineage>
</organism>
<dbReference type="CDD" id="cd23285">
    <property type="entry name" value="beta-trefoil_MIR_PMT4-like"/>
    <property type="match status" value="1"/>
</dbReference>
<feature type="transmembrane region" description="Helical" evidence="14">
    <location>
        <begin position="208"/>
        <end position="225"/>
    </location>
</feature>
<evidence type="ECO:0000256" key="5">
    <source>
        <dbReference type="ARBA" id="ARBA00022676"/>
    </source>
</evidence>
<feature type="domain" description="MIR" evidence="15">
    <location>
        <begin position="452"/>
        <end position="508"/>
    </location>
</feature>
<feature type="transmembrane region" description="Helical" evidence="14">
    <location>
        <begin position="231"/>
        <end position="249"/>
    </location>
</feature>
<evidence type="ECO:0000256" key="2">
    <source>
        <dbReference type="ARBA" id="ARBA00004922"/>
    </source>
</evidence>
<dbReference type="OrthoDB" id="292747at2759"/>
<evidence type="ECO:0000256" key="1">
    <source>
        <dbReference type="ARBA" id="ARBA00004477"/>
    </source>
</evidence>
<dbReference type="GO" id="GO:0005789">
    <property type="term" value="C:endoplasmic reticulum membrane"/>
    <property type="evidence" value="ECO:0007669"/>
    <property type="project" value="UniProtKB-SubCell"/>
</dbReference>
<dbReference type="Gene3D" id="2.80.10.50">
    <property type="match status" value="1"/>
</dbReference>
<comment type="caution">
    <text evidence="16">The sequence shown here is derived from an EMBL/GenBank/DDBJ whole genome shotgun (WGS) entry which is preliminary data.</text>
</comment>
<protein>
    <recommendedName>
        <fullName evidence="4 14">Dolichyl-phosphate-mannose--protein mannosyltransferase</fullName>
        <ecNumber evidence="4 14">2.4.1.109</ecNumber>
    </recommendedName>
</protein>
<feature type="transmembrane region" description="Helical" evidence="14">
    <location>
        <begin position="659"/>
        <end position="680"/>
    </location>
</feature>
<dbReference type="Pfam" id="PF16192">
    <property type="entry name" value="PMT_4TMC"/>
    <property type="match status" value="1"/>
</dbReference>
<keyword evidence="5 14" id="KW-0328">Glycosyltransferase</keyword>
<reference evidence="16 17" key="1">
    <citation type="submission" date="2017-04" db="EMBL/GenBank/DDBJ databases">
        <title>Genome sequencing of [Candida] sorbophila.</title>
        <authorList>
            <person name="Ahn J.O."/>
        </authorList>
    </citation>
    <scope>NUCLEOTIDE SEQUENCE [LARGE SCALE GENOMIC DNA]</scope>
    <source>
        <strain evidence="16 17">DS02</strain>
    </source>
</reference>
<evidence type="ECO:0000256" key="3">
    <source>
        <dbReference type="ARBA" id="ARBA00007222"/>
    </source>
</evidence>